<dbReference type="PIRSF" id="PIRSF001430">
    <property type="entry name" value="tRNA_psdUrid_synth"/>
    <property type="match status" value="1"/>
</dbReference>
<dbReference type="InterPro" id="IPR001406">
    <property type="entry name" value="PsdUridine_synth_TruA"/>
</dbReference>
<comment type="caution">
    <text evidence="4">Lacks conserved residue(s) required for the propagation of feature annotation.</text>
</comment>
<dbReference type="InterPro" id="IPR020103">
    <property type="entry name" value="PsdUridine_synth_cat_dom_sf"/>
</dbReference>
<dbReference type="FunFam" id="3.30.70.580:FF:000001">
    <property type="entry name" value="tRNA pseudouridine synthase A"/>
    <property type="match status" value="1"/>
</dbReference>
<feature type="domain" description="Pseudouridine synthase I TruA alpha/beta" evidence="8">
    <location>
        <begin position="159"/>
        <end position="262"/>
    </location>
</feature>
<accession>A0A2X2IZN0</accession>
<evidence type="ECO:0000256" key="7">
    <source>
        <dbReference type="RuleBase" id="RU003792"/>
    </source>
</evidence>
<comment type="function">
    <text evidence="4">Formation of pseudouridine at positions 38, 39 and 40 in the anticodon stem and loop of transfer RNAs.</text>
</comment>
<dbReference type="Gene3D" id="3.30.70.580">
    <property type="entry name" value="Pseudouridine synthase I, catalytic domain, N-terminal subdomain"/>
    <property type="match status" value="1"/>
</dbReference>
<dbReference type="PANTHER" id="PTHR11142">
    <property type="entry name" value="PSEUDOURIDYLATE SYNTHASE"/>
    <property type="match status" value="1"/>
</dbReference>
<evidence type="ECO:0000313" key="10">
    <source>
        <dbReference type="Proteomes" id="UP000251241"/>
    </source>
</evidence>
<dbReference type="NCBIfam" id="TIGR00071">
    <property type="entry name" value="hisT_truA"/>
    <property type="match status" value="1"/>
</dbReference>
<comment type="catalytic activity">
    <reaction evidence="4 7">
        <text>uridine(38/39/40) in tRNA = pseudouridine(38/39/40) in tRNA</text>
        <dbReference type="Rhea" id="RHEA:22376"/>
        <dbReference type="Rhea" id="RHEA-COMP:10085"/>
        <dbReference type="Rhea" id="RHEA-COMP:10087"/>
        <dbReference type="ChEBI" id="CHEBI:65314"/>
        <dbReference type="ChEBI" id="CHEBI:65315"/>
        <dbReference type="EC" id="5.4.99.12"/>
    </reaction>
</comment>
<dbReference type="GO" id="GO:0160147">
    <property type="term" value="F:tRNA pseudouridine(38-40) synthase activity"/>
    <property type="evidence" value="ECO:0007669"/>
    <property type="project" value="UniProtKB-EC"/>
</dbReference>
<name>A0A2X2IZN0_SPHMU</name>
<evidence type="ECO:0000256" key="2">
    <source>
        <dbReference type="ARBA" id="ARBA00022694"/>
    </source>
</evidence>
<dbReference type="SUPFAM" id="SSF55120">
    <property type="entry name" value="Pseudouridine synthase"/>
    <property type="match status" value="1"/>
</dbReference>
<evidence type="ECO:0000256" key="6">
    <source>
        <dbReference type="PIRSR" id="PIRSR001430-2"/>
    </source>
</evidence>
<gene>
    <name evidence="4 9" type="primary">truA</name>
    <name evidence="9" type="ORF">NCTC11343_03090</name>
</gene>
<dbReference type="EC" id="5.4.99.12" evidence="4"/>
<dbReference type="HAMAP" id="MF_00171">
    <property type="entry name" value="TruA"/>
    <property type="match status" value="1"/>
</dbReference>
<comment type="subunit">
    <text evidence="4">Homodimer.</text>
</comment>
<evidence type="ECO:0000259" key="8">
    <source>
        <dbReference type="Pfam" id="PF01416"/>
    </source>
</evidence>
<dbReference type="Gene3D" id="3.30.70.660">
    <property type="entry name" value="Pseudouridine synthase I, catalytic domain, C-terminal subdomain"/>
    <property type="match status" value="1"/>
</dbReference>
<dbReference type="PANTHER" id="PTHR11142:SF0">
    <property type="entry name" value="TRNA PSEUDOURIDINE SYNTHASE-LIKE 1"/>
    <property type="match status" value="1"/>
</dbReference>
<feature type="binding site" evidence="4 6">
    <location>
        <position position="128"/>
    </location>
    <ligand>
        <name>substrate</name>
    </ligand>
</feature>
<evidence type="ECO:0000256" key="1">
    <source>
        <dbReference type="ARBA" id="ARBA00009375"/>
    </source>
</evidence>
<dbReference type="InterPro" id="IPR020095">
    <property type="entry name" value="PsdUridine_synth_TruA_C"/>
</dbReference>
<evidence type="ECO:0000256" key="3">
    <source>
        <dbReference type="ARBA" id="ARBA00023235"/>
    </source>
</evidence>
<evidence type="ECO:0000256" key="5">
    <source>
        <dbReference type="PIRSR" id="PIRSR001430-1"/>
    </source>
</evidence>
<dbReference type="InterPro" id="IPR020094">
    <property type="entry name" value="TruA/RsuA/RluB/E/F_N"/>
</dbReference>
<dbReference type="AlphaFoldDB" id="A0A2X2IZN0"/>
<organism evidence="9 10">
    <name type="scientific">Sphingobacterium multivorum</name>
    <dbReference type="NCBI Taxonomy" id="28454"/>
    <lineage>
        <taxon>Bacteria</taxon>
        <taxon>Pseudomonadati</taxon>
        <taxon>Bacteroidota</taxon>
        <taxon>Sphingobacteriia</taxon>
        <taxon>Sphingobacteriales</taxon>
        <taxon>Sphingobacteriaceae</taxon>
        <taxon>Sphingobacterium</taxon>
    </lineage>
</organism>
<dbReference type="Proteomes" id="UP000251241">
    <property type="component" value="Unassembled WGS sequence"/>
</dbReference>
<dbReference type="InterPro" id="IPR020097">
    <property type="entry name" value="PsdUridine_synth_TruA_a/b_dom"/>
</dbReference>
<evidence type="ECO:0000313" key="9">
    <source>
        <dbReference type="EMBL" id="SPZ87742.1"/>
    </source>
</evidence>
<dbReference type="GO" id="GO:0003723">
    <property type="term" value="F:RNA binding"/>
    <property type="evidence" value="ECO:0007669"/>
    <property type="project" value="InterPro"/>
</dbReference>
<sequence>MMLIWKNVPLLHIMDKRRFFLEIAYFGQAYHGWQIQNNAISVQEVLNKALETLLREPIETTGAGRTDTGVHAKQLYAHFDAAPVGILQKADRFIHSLNALLPFDVAVKRLIEVEPEAHARFDATQRSYEYHLHFHKDPFIYPYSCFMRDRPDVEKMNEAAQFLLGKQDFECFSKSHTQVFTNICDIRRAEWVWHTEQHLVFHITADRFLRNMVRAIVGTSLEIGIKGKPVSFMQEVIQSKNRGKAGVSVPAHGLYLTEVAYPYI</sequence>
<keyword evidence="2 4" id="KW-0819">tRNA processing</keyword>
<proteinExistence type="inferred from homology"/>
<comment type="similarity">
    <text evidence="1 4 7">Belongs to the tRNA pseudouridine synthase TruA family.</text>
</comment>
<dbReference type="CDD" id="cd02570">
    <property type="entry name" value="PseudoU_synth_EcTruA"/>
    <property type="match status" value="1"/>
</dbReference>
<dbReference type="Pfam" id="PF01416">
    <property type="entry name" value="PseudoU_synth_1"/>
    <property type="match status" value="1"/>
</dbReference>
<keyword evidence="3 4" id="KW-0413">Isomerase</keyword>
<protein>
    <recommendedName>
        <fullName evidence="4">tRNA pseudouridine synthase A</fullName>
        <ecNumber evidence="4">5.4.99.12</ecNumber>
    </recommendedName>
    <alternativeName>
        <fullName evidence="4">tRNA pseudouridine(38-40) synthase</fullName>
    </alternativeName>
    <alternativeName>
        <fullName evidence="4">tRNA pseudouridylate synthase I</fullName>
    </alternativeName>
    <alternativeName>
        <fullName evidence="4">tRNA-uridine isomerase I</fullName>
    </alternativeName>
</protein>
<dbReference type="EMBL" id="UAUU01000009">
    <property type="protein sequence ID" value="SPZ87742.1"/>
    <property type="molecule type" value="Genomic_DNA"/>
</dbReference>
<feature type="active site" description="Nucleophile" evidence="4 5">
    <location>
        <position position="67"/>
    </location>
</feature>
<dbReference type="GO" id="GO:0031119">
    <property type="term" value="P:tRNA pseudouridine synthesis"/>
    <property type="evidence" value="ECO:0007669"/>
    <property type="project" value="UniProtKB-UniRule"/>
</dbReference>
<evidence type="ECO:0000256" key="4">
    <source>
        <dbReference type="HAMAP-Rule" id="MF_00171"/>
    </source>
</evidence>
<reference evidence="9 10" key="1">
    <citation type="submission" date="2018-06" db="EMBL/GenBank/DDBJ databases">
        <authorList>
            <consortium name="Pathogen Informatics"/>
            <person name="Doyle S."/>
        </authorList>
    </citation>
    <scope>NUCLEOTIDE SEQUENCE [LARGE SCALE GENOMIC DNA]</scope>
    <source>
        <strain evidence="9 10">NCTC11343</strain>
    </source>
</reference>